<keyword evidence="3" id="KW-1185">Reference proteome</keyword>
<dbReference type="NCBIfam" id="TIGR03086">
    <property type="entry name" value="TIGR03086 family metal-binding protein"/>
    <property type="match status" value="1"/>
</dbReference>
<protein>
    <submittedName>
        <fullName evidence="2">TIGR03086 family protein</fullName>
    </submittedName>
</protein>
<name>A0A918GQ51_9PSEU</name>
<dbReference type="Gene3D" id="1.20.120.450">
    <property type="entry name" value="dinb family like domain"/>
    <property type="match status" value="2"/>
</dbReference>
<dbReference type="InterPro" id="IPR017517">
    <property type="entry name" value="Maleyloyr_isom"/>
</dbReference>
<dbReference type="InterPro" id="IPR017520">
    <property type="entry name" value="CHP03086"/>
</dbReference>
<dbReference type="Pfam" id="PF11716">
    <property type="entry name" value="MDMPI_N"/>
    <property type="match status" value="1"/>
</dbReference>
<evidence type="ECO:0000313" key="2">
    <source>
        <dbReference type="EMBL" id="GGS49330.1"/>
    </source>
</evidence>
<dbReference type="GO" id="GO:0046872">
    <property type="term" value="F:metal ion binding"/>
    <property type="evidence" value="ECO:0007669"/>
    <property type="project" value="InterPro"/>
</dbReference>
<dbReference type="InterPro" id="IPR034660">
    <property type="entry name" value="DinB/YfiT-like"/>
</dbReference>
<gene>
    <name evidence="2" type="ORF">GCM10010171_50550</name>
</gene>
<dbReference type="InterPro" id="IPR024344">
    <property type="entry name" value="MDMPI_metal-binding"/>
</dbReference>
<proteinExistence type="predicted"/>
<evidence type="ECO:0000259" key="1">
    <source>
        <dbReference type="Pfam" id="PF11716"/>
    </source>
</evidence>
<reference evidence="2" key="2">
    <citation type="submission" date="2020-09" db="EMBL/GenBank/DDBJ databases">
        <authorList>
            <person name="Sun Q."/>
            <person name="Ohkuma M."/>
        </authorList>
    </citation>
    <scope>NUCLEOTIDE SEQUENCE</scope>
    <source>
        <strain evidence="2">JCM 3276</strain>
    </source>
</reference>
<reference evidence="2" key="1">
    <citation type="journal article" date="2014" name="Int. J. Syst. Evol. Microbiol.">
        <title>Complete genome sequence of Corynebacterium casei LMG S-19264T (=DSM 44701T), isolated from a smear-ripened cheese.</title>
        <authorList>
            <consortium name="US DOE Joint Genome Institute (JGI-PGF)"/>
            <person name="Walter F."/>
            <person name="Albersmeier A."/>
            <person name="Kalinowski J."/>
            <person name="Ruckert C."/>
        </authorList>
    </citation>
    <scope>NUCLEOTIDE SEQUENCE</scope>
    <source>
        <strain evidence="2">JCM 3276</strain>
    </source>
</reference>
<dbReference type="AlphaFoldDB" id="A0A918GQ51"/>
<accession>A0A918GQ51</accession>
<dbReference type="SUPFAM" id="SSF109854">
    <property type="entry name" value="DinB/YfiT-like putative metalloenzymes"/>
    <property type="match status" value="1"/>
</dbReference>
<dbReference type="NCBIfam" id="TIGR03083">
    <property type="entry name" value="maleylpyruvate isomerase family mycothiol-dependent enzyme"/>
    <property type="match status" value="1"/>
</dbReference>
<organism evidence="2 3">
    <name type="scientific">Actinokineospora fastidiosa</name>
    <dbReference type="NCBI Taxonomy" id="1816"/>
    <lineage>
        <taxon>Bacteria</taxon>
        <taxon>Bacillati</taxon>
        <taxon>Actinomycetota</taxon>
        <taxon>Actinomycetes</taxon>
        <taxon>Pseudonocardiales</taxon>
        <taxon>Pseudonocardiaceae</taxon>
        <taxon>Actinokineospora</taxon>
    </lineage>
</organism>
<comment type="caution">
    <text evidence="2">The sequence shown here is derived from an EMBL/GenBank/DDBJ whole genome shotgun (WGS) entry which is preliminary data.</text>
</comment>
<dbReference type="Proteomes" id="UP000660680">
    <property type="component" value="Unassembled WGS sequence"/>
</dbReference>
<sequence>MDIRDLDRRAIESTGGIIDKLTDDQLDLPTPCDKWTVRDVIAHMVENNHRTVERLTGAAPQAGDDVRRDYRTSAAALTSAFADDAAMEAPFEMPVIGRTVPGSTALTVHFADVLVHGWDLARAIGADIALDPELVEAALGIVGQFPDVPELWSDDSNVFKPRLAAGGDADPQERLLALTGRRADWTA</sequence>
<dbReference type="RefSeq" id="WP_189213075.1">
    <property type="nucleotide sequence ID" value="NZ_BMRB01000005.1"/>
</dbReference>
<dbReference type="EMBL" id="BMRB01000005">
    <property type="protein sequence ID" value="GGS49330.1"/>
    <property type="molecule type" value="Genomic_DNA"/>
</dbReference>
<feature type="domain" description="Mycothiol-dependent maleylpyruvate isomerase metal-binding" evidence="1">
    <location>
        <begin position="10"/>
        <end position="121"/>
    </location>
</feature>
<evidence type="ECO:0000313" key="3">
    <source>
        <dbReference type="Proteomes" id="UP000660680"/>
    </source>
</evidence>